<organism evidence="3 4">
    <name type="scientific">Chelatococcus caeni</name>
    <dbReference type="NCBI Taxonomy" id="1348468"/>
    <lineage>
        <taxon>Bacteria</taxon>
        <taxon>Pseudomonadati</taxon>
        <taxon>Pseudomonadota</taxon>
        <taxon>Alphaproteobacteria</taxon>
        <taxon>Hyphomicrobiales</taxon>
        <taxon>Chelatococcaceae</taxon>
        <taxon>Chelatococcus</taxon>
    </lineage>
</organism>
<proteinExistence type="predicted"/>
<dbReference type="InterPro" id="IPR011050">
    <property type="entry name" value="Pectin_lyase_fold/virulence"/>
</dbReference>
<keyword evidence="4" id="KW-1185">Reference proteome</keyword>
<dbReference type="Gene3D" id="2.160.20.10">
    <property type="entry name" value="Single-stranded right-handed beta-helix, Pectin lyase-like"/>
    <property type="match status" value="1"/>
</dbReference>
<dbReference type="AlphaFoldDB" id="A0A840C0X8"/>
<dbReference type="Proteomes" id="UP000577362">
    <property type="component" value="Unassembled WGS sequence"/>
</dbReference>
<accession>A0A840C0X8</accession>
<dbReference type="InterPro" id="IPR006626">
    <property type="entry name" value="PbH1"/>
</dbReference>
<dbReference type="InterPro" id="IPR022388">
    <property type="entry name" value="CHP03808"/>
</dbReference>
<reference evidence="3 4" key="1">
    <citation type="submission" date="2020-08" db="EMBL/GenBank/DDBJ databases">
        <title>Genomic Encyclopedia of Type Strains, Phase IV (KMG-IV): sequencing the most valuable type-strain genomes for metagenomic binning, comparative biology and taxonomic classification.</title>
        <authorList>
            <person name="Goeker M."/>
        </authorList>
    </citation>
    <scope>NUCLEOTIDE SEQUENCE [LARGE SCALE GENOMIC DNA]</scope>
    <source>
        <strain evidence="3 4">DSM 103737</strain>
    </source>
</reference>
<dbReference type="InterPro" id="IPR024535">
    <property type="entry name" value="RHGA/B-epi-like_pectate_lyase"/>
</dbReference>
<dbReference type="Pfam" id="PF13229">
    <property type="entry name" value="Beta_helix"/>
    <property type="match status" value="1"/>
</dbReference>
<dbReference type="RefSeq" id="WP_183316929.1">
    <property type="nucleotide sequence ID" value="NZ_JACIEN010000003.1"/>
</dbReference>
<evidence type="ECO:0000313" key="4">
    <source>
        <dbReference type="Proteomes" id="UP000577362"/>
    </source>
</evidence>
<protein>
    <submittedName>
        <fullName evidence="3">Putative secreted repeat protein (TIGR03808 family)</fullName>
    </submittedName>
</protein>
<dbReference type="Pfam" id="PF12708">
    <property type="entry name" value="Pect-lyase_RHGA_epim"/>
    <property type="match status" value="1"/>
</dbReference>
<feature type="domain" description="Rhamnogalacturonase A/B/Epimerase-like pectate lyase" evidence="1">
    <location>
        <begin position="6"/>
        <end position="54"/>
    </location>
</feature>
<sequence length="466" mass="48196">MTATSLNAADFGLTPGASSDQSNILNTAIDAAATQRLPLFIPAGTYRITEAVVDKAVEIYAQSGSAAFIPVSGSETCRFAIAPASGRLADVTLRGLRIDGQHAPFPNGYGTPGLINASKCDRLQIIDCQVVNSGASGLFLWQCGGRVQGCEANGNASRGIFSVDATGLSILSNRLDGNQDNGIAVWRYSIGRDGTIVRGNRIRNTGNVSGGTGQYGNGFSSYRANNLIVAENEITSSAFSAIRLNSCSASQVINNQCFDAPEVAIYVEAPNGSSNPAIVYDGGIVSGNIVDLCGVGISVTNVDAGGRRAVVANNQVTRARNNTITYPGGSYQTYGKGIGGQGDVLITGNMVEDVEAFGISVFPTNVNSGKLGNQKIFDSVTGNTVKKCGGGIALVNSDANHGRILVGGNIINDYKTDGSGVSGAIVRATYNGATDSVQRVPGSPDLGNDTTSSLSNVVLYRNYAFN</sequence>
<name>A0A840C0X8_9HYPH</name>
<dbReference type="EMBL" id="JACIEN010000003">
    <property type="protein sequence ID" value="MBB4017642.1"/>
    <property type="molecule type" value="Genomic_DNA"/>
</dbReference>
<dbReference type="InterPro" id="IPR012334">
    <property type="entry name" value="Pectin_lyas_fold"/>
</dbReference>
<dbReference type="InterPro" id="IPR039448">
    <property type="entry name" value="Beta_helix"/>
</dbReference>
<dbReference type="SUPFAM" id="SSF51126">
    <property type="entry name" value="Pectin lyase-like"/>
    <property type="match status" value="1"/>
</dbReference>
<evidence type="ECO:0000259" key="1">
    <source>
        <dbReference type="Pfam" id="PF12708"/>
    </source>
</evidence>
<dbReference type="SMART" id="SM00710">
    <property type="entry name" value="PbH1"/>
    <property type="match status" value="8"/>
</dbReference>
<feature type="domain" description="Right handed beta helix" evidence="2">
    <location>
        <begin position="115"/>
        <end position="256"/>
    </location>
</feature>
<evidence type="ECO:0000313" key="3">
    <source>
        <dbReference type="EMBL" id="MBB4017642.1"/>
    </source>
</evidence>
<gene>
    <name evidence="3" type="ORF">GGR16_002676</name>
</gene>
<dbReference type="NCBIfam" id="TIGR03808">
    <property type="entry name" value="RR_plus_rpt_1"/>
    <property type="match status" value="1"/>
</dbReference>
<evidence type="ECO:0000259" key="2">
    <source>
        <dbReference type="Pfam" id="PF13229"/>
    </source>
</evidence>
<comment type="caution">
    <text evidence="3">The sequence shown here is derived from an EMBL/GenBank/DDBJ whole genome shotgun (WGS) entry which is preliminary data.</text>
</comment>